<feature type="transmembrane region" description="Helical" evidence="7">
    <location>
        <begin position="44"/>
        <end position="65"/>
    </location>
</feature>
<dbReference type="Proteomes" id="UP000824128">
    <property type="component" value="Unassembled WGS sequence"/>
</dbReference>
<feature type="transmembrane region" description="Helical" evidence="7">
    <location>
        <begin position="103"/>
        <end position="127"/>
    </location>
</feature>
<evidence type="ECO:0000256" key="5">
    <source>
        <dbReference type="ARBA" id="ARBA00022989"/>
    </source>
</evidence>
<dbReference type="PANTHER" id="PTHR30576:SF0">
    <property type="entry name" value="UNDECAPRENYL-PHOSPHATE N-ACETYLGALACTOSAMINYL 1-PHOSPHATE TRANSFERASE-RELATED"/>
    <property type="match status" value="1"/>
</dbReference>
<comment type="similarity">
    <text evidence="2">Belongs to the bacterial sugar transferase family.</text>
</comment>
<dbReference type="InterPro" id="IPR017475">
    <property type="entry name" value="EPS_sugar_tfrase"/>
</dbReference>
<organism evidence="9 10">
    <name type="scientific">Candidatus Aphodomorpha intestinavium</name>
    <dbReference type="NCBI Taxonomy" id="2840672"/>
    <lineage>
        <taxon>Bacteria</taxon>
        <taxon>Bacillati</taxon>
        <taxon>Bacillota</taxon>
        <taxon>Clostridia</taxon>
        <taxon>Eubacteriales</taxon>
        <taxon>Candidatus Aphodomorpha</taxon>
    </lineage>
</organism>
<protein>
    <submittedName>
        <fullName evidence="9">Exopolysaccharide biosynthesis polyprenyl glycosylphosphotransferase</fullName>
    </submittedName>
</protein>
<name>A0A9D1N2M8_9FIRM</name>
<proteinExistence type="inferred from homology"/>
<reference evidence="9" key="2">
    <citation type="journal article" date="2021" name="PeerJ">
        <title>Extensive microbial diversity within the chicken gut microbiome revealed by metagenomics and culture.</title>
        <authorList>
            <person name="Gilroy R."/>
            <person name="Ravi A."/>
            <person name="Getino M."/>
            <person name="Pursley I."/>
            <person name="Horton D.L."/>
            <person name="Alikhan N.F."/>
            <person name="Baker D."/>
            <person name="Gharbi K."/>
            <person name="Hall N."/>
            <person name="Watson M."/>
            <person name="Adriaenssens E.M."/>
            <person name="Foster-Nyarko E."/>
            <person name="Jarju S."/>
            <person name="Secka A."/>
            <person name="Antonio M."/>
            <person name="Oren A."/>
            <person name="Chaudhuri R.R."/>
            <person name="La Ragione R."/>
            <person name="Hildebrand F."/>
            <person name="Pallen M.J."/>
        </authorList>
    </citation>
    <scope>NUCLEOTIDE SEQUENCE</scope>
    <source>
        <strain evidence="9">ChiGjej2B2-16831</strain>
    </source>
</reference>
<comment type="caution">
    <text evidence="9">The sequence shown here is derived from an EMBL/GenBank/DDBJ whole genome shotgun (WGS) entry which is preliminary data.</text>
</comment>
<evidence type="ECO:0000256" key="1">
    <source>
        <dbReference type="ARBA" id="ARBA00004141"/>
    </source>
</evidence>
<keyword evidence="5 7" id="KW-1133">Transmembrane helix</keyword>
<evidence type="ECO:0000256" key="6">
    <source>
        <dbReference type="ARBA" id="ARBA00023136"/>
    </source>
</evidence>
<dbReference type="NCBIfam" id="TIGR03025">
    <property type="entry name" value="EPS_sugtrans"/>
    <property type="match status" value="1"/>
</dbReference>
<feature type="transmembrane region" description="Helical" evidence="7">
    <location>
        <begin position="12"/>
        <end position="32"/>
    </location>
</feature>
<dbReference type="GO" id="GO:0016020">
    <property type="term" value="C:membrane"/>
    <property type="evidence" value="ECO:0007669"/>
    <property type="project" value="UniProtKB-SubCell"/>
</dbReference>
<evidence type="ECO:0000313" key="10">
    <source>
        <dbReference type="Proteomes" id="UP000824128"/>
    </source>
</evidence>
<keyword evidence="3" id="KW-0808">Transferase</keyword>
<sequence>MKRWTIRKFKHGVIFLVKAAITAALLAAFLYTTVRYYPQTDFHFWGFVVFAVLYLAVFLLLASLYRCLSIGIIRLRELVPSLLIAVFLANCIIYLVLSLTAKALLPLLPLLLMQLAQWCAGSLLLLLGNRLYYRLRAVRDAALVIGGESDEAQVLRQFEAVRERYRISAVLHADEEDAEALFEQLAPYSTVIVGGISARLRLRLMDHCFERNKRLFVIPTVQDILFHSAQETFVGDSLVYLCRNRAMNIEELAVKRLMDIVLSLAGILVTSPLMLAAAIAIKAHDGGPVLFRQQRYTRNCERFTLVKFRSMVVDAEPDGAQLTVEHDPRVTPVGRILRRTRIDELPQFFNILRGEMSLVGPRAERIENVDYYCRCMPEFRYRMKVKAGLTGYAQIFGRYNTSYEEKLKMDLLYIENYSPFLDLQLLLLTARALLLPSSTQGFDRRRLGADAPEAGRDAAGYGCCADGADAHEGGRGCCADGADAREGGRGCCADGADAREGGPC</sequence>
<feature type="transmembrane region" description="Helical" evidence="7">
    <location>
        <begin position="77"/>
        <end position="97"/>
    </location>
</feature>
<keyword evidence="4 7" id="KW-0812">Transmembrane</keyword>
<accession>A0A9D1N2M8</accession>
<evidence type="ECO:0000256" key="7">
    <source>
        <dbReference type="SAM" id="Phobius"/>
    </source>
</evidence>
<comment type="subcellular location">
    <subcellularLocation>
        <location evidence="1">Membrane</location>
        <topology evidence="1">Multi-pass membrane protein</topology>
    </subcellularLocation>
</comment>
<feature type="domain" description="Bacterial sugar transferase" evidence="8">
    <location>
        <begin position="255"/>
        <end position="434"/>
    </location>
</feature>
<keyword evidence="6 7" id="KW-0472">Membrane</keyword>
<reference evidence="9" key="1">
    <citation type="submission" date="2020-10" db="EMBL/GenBank/DDBJ databases">
        <authorList>
            <person name="Gilroy R."/>
        </authorList>
    </citation>
    <scope>NUCLEOTIDE SEQUENCE</scope>
    <source>
        <strain evidence="9">ChiGjej2B2-16831</strain>
    </source>
</reference>
<evidence type="ECO:0000313" key="9">
    <source>
        <dbReference type="EMBL" id="HIU93652.1"/>
    </source>
</evidence>
<dbReference type="InterPro" id="IPR003362">
    <property type="entry name" value="Bact_transf"/>
</dbReference>
<evidence type="ECO:0000256" key="2">
    <source>
        <dbReference type="ARBA" id="ARBA00006464"/>
    </source>
</evidence>
<dbReference type="Pfam" id="PF02397">
    <property type="entry name" value="Bac_transf"/>
    <property type="match status" value="1"/>
</dbReference>
<feature type="transmembrane region" description="Helical" evidence="7">
    <location>
        <begin position="260"/>
        <end position="281"/>
    </location>
</feature>
<dbReference type="AlphaFoldDB" id="A0A9D1N2M8"/>
<gene>
    <name evidence="9" type="ORF">IAD24_00695</name>
</gene>
<dbReference type="PANTHER" id="PTHR30576">
    <property type="entry name" value="COLANIC BIOSYNTHESIS UDP-GLUCOSE LIPID CARRIER TRANSFERASE"/>
    <property type="match status" value="1"/>
</dbReference>
<dbReference type="GO" id="GO:0016780">
    <property type="term" value="F:phosphotransferase activity, for other substituted phosphate groups"/>
    <property type="evidence" value="ECO:0007669"/>
    <property type="project" value="TreeGrafter"/>
</dbReference>
<evidence type="ECO:0000256" key="4">
    <source>
        <dbReference type="ARBA" id="ARBA00022692"/>
    </source>
</evidence>
<evidence type="ECO:0000256" key="3">
    <source>
        <dbReference type="ARBA" id="ARBA00022679"/>
    </source>
</evidence>
<evidence type="ECO:0000259" key="8">
    <source>
        <dbReference type="Pfam" id="PF02397"/>
    </source>
</evidence>
<dbReference type="EMBL" id="DVNZ01000023">
    <property type="protein sequence ID" value="HIU93652.1"/>
    <property type="molecule type" value="Genomic_DNA"/>
</dbReference>